<dbReference type="Pfam" id="PF07969">
    <property type="entry name" value="Amidohydro_3"/>
    <property type="match status" value="1"/>
</dbReference>
<dbReference type="SUPFAM" id="SSF51338">
    <property type="entry name" value="Composite domain of metallo-dependent hydrolases"/>
    <property type="match status" value="1"/>
</dbReference>
<dbReference type="Gene3D" id="2.30.40.10">
    <property type="entry name" value="Urease, subunit C, domain 1"/>
    <property type="match status" value="1"/>
</dbReference>
<comment type="caution">
    <text evidence="2">The sequence shown here is derived from an EMBL/GenBank/DDBJ whole genome shotgun (WGS) entry which is preliminary data.</text>
</comment>
<evidence type="ECO:0000259" key="1">
    <source>
        <dbReference type="Pfam" id="PF07969"/>
    </source>
</evidence>
<gene>
    <name evidence="2" type="ORF">GCM10023315_19960</name>
</gene>
<evidence type="ECO:0000313" key="3">
    <source>
        <dbReference type="Proteomes" id="UP001501692"/>
    </source>
</evidence>
<reference evidence="3" key="1">
    <citation type="journal article" date="2019" name="Int. J. Syst. Evol. Microbiol.">
        <title>The Global Catalogue of Microorganisms (GCM) 10K type strain sequencing project: providing services to taxonomists for standard genome sequencing and annotation.</title>
        <authorList>
            <consortium name="The Broad Institute Genomics Platform"/>
            <consortium name="The Broad Institute Genome Sequencing Center for Infectious Disease"/>
            <person name="Wu L."/>
            <person name="Ma J."/>
        </authorList>
    </citation>
    <scope>NUCLEOTIDE SEQUENCE [LARGE SCALE GENOMIC DNA]</scope>
    <source>
        <strain evidence="3">JCM 18287</strain>
    </source>
</reference>
<dbReference type="EMBL" id="BAABJK010000006">
    <property type="protein sequence ID" value="GAA4970180.1"/>
    <property type="molecule type" value="Genomic_DNA"/>
</dbReference>
<dbReference type="Proteomes" id="UP001501692">
    <property type="component" value="Unassembled WGS sequence"/>
</dbReference>
<dbReference type="PANTHER" id="PTHR43135:SF3">
    <property type="entry name" value="ALPHA-D-RIBOSE 1-METHYLPHOSPHONATE 5-TRIPHOSPHATE DIPHOSPHATASE"/>
    <property type="match status" value="1"/>
</dbReference>
<dbReference type="InterPro" id="IPR011059">
    <property type="entry name" value="Metal-dep_hydrolase_composite"/>
</dbReference>
<evidence type="ECO:0000313" key="2">
    <source>
        <dbReference type="EMBL" id="GAA4970180.1"/>
    </source>
</evidence>
<dbReference type="InterPro" id="IPR032466">
    <property type="entry name" value="Metal_Hydrolase"/>
</dbReference>
<sequence>MFTINIENMIKYILFTASLLFVIQFTEAQIAVKGETVYTVTGETIKNGIVLIRDGKITKVGSASKVKIPNGFKIYEGKVVTPGLVDAHATVGFSGIYNQKSDQMQLDKSSPIQPELRAIDAYNPQESLVAFLNSNGITTVHTGHGPGAPISGQTFVAKTVGKTIEDVKLDDATMLAMTMGGSVHSNFKTPGTVAKEMAMLRSELIKAQEYQKKSSNSDASKRPARNLKMETLVMLLEGKLKALITANSSNSIMTAIRLAKEFNLKLVLDGASESYLLIDEIKAANAEVVLHPTKARGYGDMKNMSWETAGILANVGVPVAIQSGYEPYVPKTRVILFEAAIAVANGLSFNDGLKSITINAAKIIGQDNRIGSLEKGKDGDVVIFDGDPFEYLTTVTTVITNGELSYEVKK</sequence>
<dbReference type="InterPro" id="IPR051781">
    <property type="entry name" value="Metallo-dep_Hydrolase"/>
</dbReference>
<name>A0ABP9HGE1_9FLAO</name>
<proteinExistence type="predicted"/>
<dbReference type="PANTHER" id="PTHR43135">
    <property type="entry name" value="ALPHA-D-RIBOSE 1-METHYLPHOSPHONATE 5-TRIPHOSPHATE DIPHOSPHATASE"/>
    <property type="match status" value="1"/>
</dbReference>
<accession>A0ABP9HGE1</accession>
<dbReference type="Gene3D" id="3.20.20.140">
    <property type="entry name" value="Metal-dependent hydrolases"/>
    <property type="match status" value="1"/>
</dbReference>
<protein>
    <submittedName>
        <fullName evidence="2">Amidohydrolase family protein</fullName>
    </submittedName>
</protein>
<feature type="domain" description="Amidohydrolase 3" evidence="1">
    <location>
        <begin position="345"/>
        <end position="405"/>
    </location>
</feature>
<dbReference type="SUPFAM" id="SSF51556">
    <property type="entry name" value="Metallo-dependent hydrolases"/>
    <property type="match status" value="1"/>
</dbReference>
<organism evidence="2 3">
    <name type="scientific">Algibacter aquimarinus</name>
    <dbReference type="NCBI Taxonomy" id="1136748"/>
    <lineage>
        <taxon>Bacteria</taxon>
        <taxon>Pseudomonadati</taxon>
        <taxon>Bacteroidota</taxon>
        <taxon>Flavobacteriia</taxon>
        <taxon>Flavobacteriales</taxon>
        <taxon>Flavobacteriaceae</taxon>
        <taxon>Algibacter</taxon>
    </lineage>
</organism>
<keyword evidence="3" id="KW-1185">Reference proteome</keyword>
<dbReference type="InterPro" id="IPR013108">
    <property type="entry name" value="Amidohydro_3"/>
</dbReference>